<dbReference type="AlphaFoldDB" id="A0A821DED1"/>
<dbReference type="PANTHER" id="PTHR42776">
    <property type="entry name" value="SERINE PEPTIDASE S9 FAMILY MEMBER"/>
    <property type="match status" value="1"/>
</dbReference>
<dbReference type="InterPro" id="IPR029058">
    <property type="entry name" value="AB_hydrolase_fold"/>
</dbReference>
<evidence type="ECO:0000256" key="1">
    <source>
        <dbReference type="ARBA" id="ARBA00022801"/>
    </source>
</evidence>
<evidence type="ECO:0000259" key="2">
    <source>
        <dbReference type="Pfam" id="PF00326"/>
    </source>
</evidence>
<organism evidence="3 5">
    <name type="scientific">Rotaria socialis</name>
    <dbReference type="NCBI Taxonomy" id="392032"/>
    <lineage>
        <taxon>Eukaryota</taxon>
        <taxon>Metazoa</taxon>
        <taxon>Spiralia</taxon>
        <taxon>Gnathifera</taxon>
        <taxon>Rotifera</taxon>
        <taxon>Eurotatoria</taxon>
        <taxon>Bdelloidea</taxon>
        <taxon>Philodinida</taxon>
        <taxon>Philodinidae</taxon>
        <taxon>Rotaria</taxon>
    </lineage>
</organism>
<dbReference type="InterPro" id="IPR001375">
    <property type="entry name" value="Peptidase_S9_cat"/>
</dbReference>
<name>A0A821DED1_9BILA</name>
<gene>
    <name evidence="3" type="ORF">QYT958_LOCUS12799</name>
    <name evidence="4" type="ORF">TOA249_LOCUS16546</name>
</gene>
<dbReference type="PANTHER" id="PTHR42776:SF27">
    <property type="entry name" value="DIPEPTIDYL PEPTIDASE FAMILY MEMBER 6"/>
    <property type="match status" value="1"/>
</dbReference>
<reference evidence="3" key="1">
    <citation type="submission" date="2021-02" db="EMBL/GenBank/DDBJ databases">
        <authorList>
            <person name="Nowell W R."/>
        </authorList>
    </citation>
    <scope>NUCLEOTIDE SEQUENCE</scope>
</reference>
<evidence type="ECO:0000313" key="4">
    <source>
        <dbReference type="EMBL" id="CAF4692565.1"/>
    </source>
</evidence>
<dbReference type="Pfam" id="PF00326">
    <property type="entry name" value="Peptidase_S9"/>
    <property type="match status" value="1"/>
</dbReference>
<dbReference type="SUPFAM" id="SSF53474">
    <property type="entry name" value="alpha/beta-Hydrolases"/>
    <property type="match status" value="1"/>
</dbReference>
<comment type="caution">
    <text evidence="3">The sequence shown here is derived from an EMBL/GenBank/DDBJ whole genome shotgun (WGS) entry which is preliminary data.</text>
</comment>
<keyword evidence="1" id="KW-0378">Hydrolase</keyword>
<dbReference type="Proteomes" id="UP000663838">
    <property type="component" value="Unassembled WGS sequence"/>
</dbReference>
<dbReference type="GO" id="GO:0004252">
    <property type="term" value="F:serine-type endopeptidase activity"/>
    <property type="evidence" value="ECO:0007669"/>
    <property type="project" value="TreeGrafter"/>
</dbReference>
<accession>A0A821DED1</accession>
<sequence length="199" mass="22250">MRVWLCGREPHTPTPTSILRFQAISRPGKDILSGVDRLINDGIADPNRLAIGGYSYGGYLTNWLITQTTRFNAALSGAGGLEHVSDWGTIDLPVDVTDIFGGFPWEVPHIYQSEGAIYQLDKVRTLTYIVTGENDVRVSSSQSYILERGLHYLGIPVQLLIFPGEGHLLSNNPWHRKIKAREELKWLQKYGSISSIETL</sequence>
<evidence type="ECO:0000313" key="3">
    <source>
        <dbReference type="EMBL" id="CAF4620192.1"/>
    </source>
</evidence>
<evidence type="ECO:0000313" key="5">
    <source>
        <dbReference type="Proteomes" id="UP000663848"/>
    </source>
</evidence>
<dbReference type="Gene3D" id="3.40.50.1820">
    <property type="entry name" value="alpha/beta hydrolase"/>
    <property type="match status" value="1"/>
</dbReference>
<proteinExistence type="predicted"/>
<protein>
    <recommendedName>
        <fullName evidence="2">Peptidase S9 prolyl oligopeptidase catalytic domain-containing protein</fullName>
    </recommendedName>
</protein>
<dbReference type="Proteomes" id="UP000663848">
    <property type="component" value="Unassembled WGS sequence"/>
</dbReference>
<dbReference type="EMBL" id="CAJOBS010001134">
    <property type="protein sequence ID" value="CAF4692565.1"/>
    <property type="molecule type" value="Genomic_DNA"/>
</dbReference>
<dbReference type="GO" id="GO:0006508">
    <property type="term" value="P:proteolysis"/>
    <property type="evidence" value="ECO:0007669"/>
    <property type="project" value="InterPro"/>
</dbReference>
<dbReference type="EMBL" id="CAJOBR010001590">
    <property type="protein sequence ID" value="CAF4620192.1"/>
    <property type="molecule type" value="Genomic_DNA"/>
</dbReference>
<feature type="domain" description="Peptidase S9 prolyl oligopeptidase catalytic" evidence="2">
    <location>
        <begin position="29"/>
        <end position="190"/>
    </location>
</feature>